<comment type="caution">
    <text evidence="1">The sequence shown here is derived from an EMBL/GenBank/DDBJ whole genome shotgun (WGS) entry which is preliminary data.</text>
</comment>
<proteinExistence type="predicted"/>
<dbReference type="AlphaFoldDB" id="A0A9P8PCL2"/>
<gene>
    <name evidence="1" type="ORF">OGAPHI_001447</name>
</gene>
<accession>A0A9P8PCL2</accession>
<dbReference type="RefSeq" id="XP_046063589.1">
    <property type="nucleotide sequence ID" value="XM_046202209.1"/>
</dbReference>
<evidence type="ECO:0000313" key="2">
    <source>
        <dbReference type="Proteomes" id="UP000769157"/>
    </source>
</evidence>
<reference evidence="1" key="1">
    <citation type="journal article" date="2021" name="Open Biol.">
        <title>Shared evolutionary footprints suggest mitochondrial oxidative damage underlies multiple complex I losses in fungi.</title>
        <authorList>
            <person name="Schikora-Tamarit M.A."/>
            <person name="Marcet-Houben M."/>
            <person name="Nosek J."/>
            <person name="Gabaldon T."/>
        </authorList>
    </citation>
    <scope>NUCLEOTIDE SEQUENCE</scope>
    <source>
        <strain evidence="1">CBS6075</strain>
    </source>
</reference>
<sequence>MMFGFSSIASSTNLGNRGRIWPTDLFLKSDLPNKLFAMAWLNEIICNVLDETTNAPEMLSLRLAQREVQAMSILFRLMAMISPAKTSSLPLHSLSRTRSRARGAMRSRRLSEDKEAFEIPNTRHAKSLAFLRFHGGSSSHVKYAFGEADFPPVVRWN</sequence>
<dbReference type="Proteomes" id="UP000769157">
    <property type="component" value="Unassembled WGS sequence"/>
</dbReference>
<organism evidence="1 2">
    <name type="scientific">Ogataea philodendri</name>
    <dbReference type="NCBI Taxonomy" id="1378263"/>
    <lineage>
        <taxon>Eukaryota</taxon>
        <taxon>Fungi</taxon>
        <taxon>Dikarya</taxon>
        <taxon>Ascomycota</taxon>
        <taxon>Saccharomycotina</taxon>
        <taxon>Pichiomycetes</taxon>
        <taxon>Pichiales</taxon>
        <taxon>Pichiaceae</taxon>
        <taxon>Ogataea</taxon>
    </lineage>
</organism>
<dbReference type="GeneID" id="70233415"/>
<dbReference type="EMBL" id="JAEUBE010000137">
    <property type="protein sequence ID" value="KAH3669326.1"/>
    <property type="molecule type" value="Genomic_DNA"/>
</dbReference>
<protein>
    <submittedName>
        <fullName evidence="1">Uncharacterized protein</fullName>
    </submittedName>
</protein>
<keyword evidence="2" id="KW-1185">Reference proteome</keyword>
<name>A0A9P8PCL2_9ASCO</name>
<reference evidence="1" key="2">
    <citation type="submission" date="2021-01" db="EMBL/GenBank/DDBJ databases">
        <authorList>
            <person name="Schikora-Tamarit M.A."/>
        </authorList>
    </citation>
    <scope>NUCLEOTIDE SEQUENCE</scope>
    <source>
        <strain evidence="1">CBS6075</strain>
    </source>
</reference>
<evidence type="ECO:0000313" key="1">
    <source>
        <dbReference type="EMBL" id="KAH3669326.1"/>
    </source>
</evidence>